<evidence type="ECO:0000256" key="1">
    <source>
        <dbReference type="ARBA" id="ARBA00022679"/>
    </source>
</evidence>
<dbReference type="InterPro" id="IPR050483">
    <property type="entry name" value="CoA-transferase_III_domain"/>
</dbReference>
<dbReference type="Gene3D" id="3.40.50.10540">
    <property type="entry name" value="Crotonobetainyl-coa:carnitine coa-transferase, domain 1"/>
    <property type="match status" value="1"/>
</dbReference>
<dbReference type="RefSeq" id="WP_270055970.1">
    <property type="nucleotide sequence ID" value="NZ_CP115149.1"/>
</dbReference>
<dbReference type="GO" id="GO:0016740">
    <property type="term" value="F:transferase activity"/>
    <property type="evidence" value="ECO:0007669"/>
    <property type="project" value="UniProtKB-KW"/>
</dbReference>
<dbReference type="Gene3D" id="3.30.1540.10">
    <property type="entry name" value="formyl-coa transferase, domain 3"/>
    <property type="match status" value="1"/>
</dbReference>
<sequence>MPGALEGVRVLDCTQIIAGPLAAALLSEMGADVIKVEPLEGEPWRLQAEIIPKESKNFLVQNRGKRGLALNFKDPRVAPIRDRLIARADVLITNYRPGVPEALGIDYESARRINPAIIYAENTAFGKEGPDAMRRGYDIVAQAMSGLSTSNPNLQNGLPMPVAFAPADVVTGFALAWAITAALYHRQRTGEGQAINSSLLLSALALQAGSREVLAIDEPVRYEKLAHLAEARARGATMEEIIRERRRFAPELAGNIYYRPYKTKDSYLVVGCLGPGPRARFREALGITDPRYEPGFDPARLAEVGAELVRRCEAKFLERTNDEWLAYLEQFDIACGPVRFVEELFDDPQVQANGYIVEYEHSLLGPMRGPAPVVQMSATPTRIQRASPALGEHTAEVLREAGFSGADIERFRADGLIA</sequence>
<gene>
    <name evidence="2" type="ORF">O0235_11745</name>
</gene>
<reference evidence="2 3" key="1">
    <citation type="journal article" date="2023" name="ISME J.">
        <title>Thermophilic Dehalococcoidia with unusual traits shed light on an unexpected past.</title>
        <authorList>
            <person name="Palmer M."/>
            <person name="Covington J.K."/>
            <person name="Zhou E.M."/>
            <person name="Thomas S.C."/>
            <person name="Habib N."/>
            <person name="Seymour C.O."/>
            <person name="Lai D."/>
            <person name="Johnston J."/>
            <person name="Hashimi A."/>
            <person name="Jiao J.Y."/>
            <person name="Muok A.R."/>
            <person name="Liu L."/>
            <person name="Xian W.D."/>
            <person name="Zhi X.Y."/>
            <person name="Li M.M."/>
            <person name="Silva L.P."/>
            <person name="Bowen B.P."/>
            <person name="Louie K."/>
            <person name="Briegel A."/>
            <person name="Pett-Ridge J."/>
            <person name="Weber P.K."/>
            <person name="Tocheva E.I."/>
            <person name="Woyke T."/>
            <person name="Northen T.R."/>
            <person name="Mayali X."/>
            <person name="Li W.J."/>
            <person name="Hedlund B.P."/>
        </authorList>
    </citation>
    <scope>NUCLEOTIDE SEQUENCE [LARGE SCALE GENOMIC DNA]</scope>
    <source>
        <strain evidence="2 3">YIM 72310</strain>
    </source>
</reference>
<dbReference type="PANTHER" id="PTHR48207:SF3">
    <property type="entry name" value="SUCCINATE--HYDROXYMETHYLGLUTARATE COA-TRANSFERASE"/>
    <property type="match status" value="1"/>
</dbReference>
<accession>A0ABY7M4J0</accession>
<evidence type="ECO:0000313" key="2">
    <source>
        <dbReference type="EMBL" id="WBL35444.1"/>
    </source>
</evidence>
<name>A0ABY7M4J0_9CHLR</name>
<dbReference type="SUPFAM" id="SSF89796">
    <property type="entry name" value="CoA-transferase family III (CaiB/BaiF)"/>
    <property type="match status" value="1"/>
</dbReference>
<protein>
    <submittedName>
        <fullName evidence="2">CoA transferase</fullName>
    </submittedName>
</protein>
<proteinExistence type="predicted"/>
<dbReference type="Proteomes" id="UP001212803">
    <property type="component" value="Chromosome"/>
</dbReference>
<dbReference type="InterPro" id="IPR003673">
    <property type="entry name" value="CoA-Trfase_fam_III"/>
</dbReference>
<dbReference type="EMBL" id="CP115149">
    <property type="protein sequence ID" value="WBL35444.1"/>
    <property type="molecule type" value="Genomic_DNA"/>
</dbReference>
<dbReference type="PANTHER" id="PTHR48207">
    <property type="entry name" value="SUCCINATE--HYDROXYMETHYLGLUTARATE COA-TRANSFERASE"/>
    <property type="match status" value="1"/>
</dbReference>
<keyword evidence="1 2" id="KW-0808">Transferase</keyword>
<evidence type="ECO:0000313" key="3">
    <source>
        <dbReference type="Proteomes" id="UP001212803"/>
    </source>
</evidence>
<dbReference type="InterPro" id="IPR044855">
    <property type="entry name" value="CoA-Trfase_III_dom3_sf"/>
</dbReference>
<dbReference type="Pfam" id="PF02515">
    <property type="entry name" value="CoA_transf_3"/>
    <property type="match status" value="1"/>
</dbReference>
<keyword evidence="3" id="KW-1185">Reference proteome</keyword>
<dbReference type="InterPro" id="IPR023606">
    <property type="entry name" value="CoA-Trfase_III_dom_1_sf"/>
</dbReference>
<organism evidence="2 3">
    <name type="scientific">Tepidiforma flava</name>
    <dbReference type="NCBI Taxonomy" id="3004094"/>
    <lineage>
        <taxon>Bacteria</taxon>
        <taxon>Bacillati</taxon>
        <taxon>Chloroflexota</taxon>
        <taxon>Tepidiformia</taxon>
        <taxon>Tepidiformales</taxon>
        <taxon>Tepidiformaceae</taxon>
        <taxon>Tepidiforma</taxon>
    </lineage>
</organism>